<evidence type="ECO:0000256" key="1">
    <source>
        <dbReference type="SAM" id="MobiDB-lite"/>
    </source>
</evidence>
<comment type="caution">
    <text evidence="2">The sequence shown here is derived from an EMBL/GenBank/DDBJ whole genome shotgun (WGS) entry which is preliminary data.</text>
</comment>
<dbReference type="PANTHER" id="PTHR34846:SF11">
    <property type="entry name" value="4-CARBOXYMUCONOLACTONE DECARBOXYLASE FAMILY PROTEIN (AFU_ORTHOLOGUE AFUA_6G11590)"/>
    <property type="match status" value="1"/>
</dbReference>
<keyword evidence="3" id="KW-1185">Reference proteome</keyword>
<dbReference type="SUPFAM" id="SSF69118">
    <property type="entry name" value="AhpD-like"/>
    <property type="match status" value="1"/>
</dbReference>
<accession>A0A2J7YPU3</accession>
<organism evidence="2 3">
    <name type="scientific">Streptomyces malaysiensis</name>
    <dbReference type="NCBI Taxonomy" id="92644"/>
    <lineage>
        <taxon>Bacteria</taxon>
        <taxon>Bacillati</taxon>
        <taxon>Actinomycetota</taxon>
        <taxon>Actinomycetes</taxon>
        <taxon>Kitasatosporales</taxon>
        <taxon>Streptomycetaceae</taxon>
        <taxon>Streptomyces</taxon>
        <taxon>Streptomyces violaceusniger group</taxon>
    </lineage>
</organism>
<sequence>MEGMNEHPTNKTSGLGGRLPLLPPDTLDEAQRALYNRLSATRARSAEEAGYTAALPDGRLIGPFNALLRTPHIARPLLEWAQALTRAGIPADVREVVILTVAAHWRADYALYAHTAAAEKAGLPDLAIASLLHGEAPRGLRPDADLAHRLATALVRDHRVRDDLYDEAVAAFGTNTLIALVSLVGQYLSTSALLACFQVPAPSPDRTEEPAA</sequence>
<gene>
    <name evidence="2" type="ORF">SMF913_25508</name>
</gene>
<dbReference type="AlphaFoldDB" id="A0A2J7YPU3"/>
<evidence type="ECO:0000313" key="2">
    <source>
        <dbReference type="EMBL" id="PNG90043.1"/>
    </source>
</evidence>
<evidence type="ECO:0008006" key="4">
    <source>
        <dbReference type="Google" id="ProtNLM"/>
    </source>
</evidence>
<dbReference type="EMBL" id="LJIW01000002">
    <property type="protein sequence ID" value="PNG90043.1"/>
    <property type="molecule type" value="Genomic_DNA"/>
</dbReference>
<proteinExistence type="predicted"/>
<dbReference type="InterPro" id="IPR029032">
    <property type="entry name" value="AhpD-like"/>
</dbReference>
<dbReference type="Gene3D" id="1.20.1290.10">
    <property type="entry name" value="AhpD-like"/>
    <property type="match status" value="1"/>
</dbReference>
<name>A0A2J7YPU3_STRMQ</name>
<protein>
    <recommendedName>
        <fullName evidence="4">Carboxymuconolactone decarboxylase family protein</fullName>
    </recommendedName>
</protein>
<dbReference type="Proteomes" id="UP000236520">
    <property type="component" value="Unassembled WGS sequence"/>
</dbReference>
<dbReference type="PANTHER" id="PTHR34846">
    <property type="entry name" value="4-CARBOXYMUCONOLACTONE DECARBOXYLASE FAMILY PROTEIN (AFU_ORTHOLOGUE AFUA_6G11590)"/>
    <property type="match status" value="1"/>
</dbReference>
<evidence type="ECO:0000313" key="3">
    <source>
        <dbReference type="Proteomes" id="UP000236520"/>
    </source>
</evidence>
<feature type="region of interest" description="Disordered" evidence="1">
    <location>
        <begin position="1"/>
        <end position="21"/>
    </location>
</feature>
<reference evidence="2 3" key="1">
    <citation type="submission" date="2015-09" db="EMBL/GenBank/DDBJ databases">
        <title>Genome sequence, genome mining and natural product profiling of a biocontrol bacterium Streptomyces malaysiensis F913.</title>
        <authorList>
            <person name="Xu Y."/>
            <person name="Wei J."/>
            <person name="Xie J."/>
            <person name="Li T."/>
            <person name="Zhou Z."/>
        </authorList>
    </citation>
    <scope>NUCLEOTIDE SEQUENCE [LARGE SCALE GENOMIC DNA]</scope>
    <source>
        <strain evidence="2 3">F913</strain>
    </source>
</reference>